<dbReference type="Pfam" id="PF02518">
    <property type="entry name" value="HATPase_c"/>
    <property type="match status" value="1"/>
</dbReference>
<dbReference type="InterPro" id="IPR036097">
    <property type="entry name" value="HisK_dim/P_sf"/>
</dbReference>
<evidence type="ECO:0000256" key="3">
    <source>
        <dbReference type="ARBA" id="ARBA00022679"/>
    </source>
</evidence>
<keyword evidence="5 9" id="KW-0418">Kinase</keyword>
<gene>
    <name evidence="9" type="ORF">H5J25_15290</name>
</gene>
<sequence length="435" mass="46204">MADTSILPYGPPVTGSDQTGTRNMLVLTHLRWIAVAGQLATILFVHLFLHVGLPIVPMIAVATGLAALNAVTLIVLARGRTVANWELFVALLVDFAALTAQLYMSGGATNPFAPIGLLQVVIGAVLLAPWSSYALVALHSAAFGLLAIYHRELVLPEGLASTLSPAHLLASWVNFVLAAVLLVFFVTRIGRNLRMRDASLAEMRQRAAEEDHIVRMGLLASGAAHELGTPLSSLSVILGDWRKQPSLARDAALSEEIVEMQAAVARCKEIVGGILYASGEARSEDLERTTLRAFILSVADQWRAQRPGLLFIADRLGGDTVIAADRTLAQILTNVLDNAAEAGATRVDLIAERSAGVLLLTVRDDGRGFPAEMLEGVGKPYRSTKDRRGAGLGLFLAVNVMRTLGGSVAVRNAPGRGAEVELSLPLDALALEQTA</sequence>
<evidence type="ECO:0000259" key="8">
    <source>
        <dbReference type="PROSITE" id="PS50109"/>
    </source>
</evidence>
<evidence type="ECO:0000313" key="10">
    <source>
        <dbReference type="Proteomes" id="UP000595894"/>
    </source>
</evidence>
<dbReference type="EMBL" id="CP061035">
    <property type="protein sequence ID" value="QQV76761.1"/>
    <property type="molecule type" value="Genomic_DNA"/>
</dbReference>
<evidence type="ECO:0000256" key="6">
    <source>
        <dbReference type="ARBA" id="ARBA00022840"/>
    </source>
</evidence>
<protein>
    <recommendedName>
        <fullName evidence="2">histidine kinase</fullName>
        <ecNumber evidence="2">2.7.13.3</ecNumber>
    </recommendedName>
</protein>
<dbReference type="SUPFAM" id="SSF55874">
    <property type="entry name" value="ATPase domain of HSP90 chaperone/DNA topoisomerase II/histidine kinase"/>
    <property type="match status" value="1"/>
</dbReference>
<evidence type="ECO:0000256" key="7">
    <source>
        <dbReference type="SAM" id="Phobius"/>
    </source>
</evidence>
<dbReference type="PANTHER" id="PTHR44936">
    <property type="entry name" value="SENSOR PROTEIN CREC"/>
    <property type="match status" value="1"/>
</dbReference>
<keyword evidence="7" id="KW-0812">Transmembrane</keyword>
<keyword evidence="10" id="KW-1185">Reference proteome</keyword>
<dbReference type="GO" id="GO:0000155">
    <property type="term" value="F:phosphorelay sensor kinase activity"/>
    <property type="evidence" value="ECO:0007669"/>
    <property type="project" value="InterPro"/>
</dbReference>
<dbReference type="PRINTS" id="PR00344">
    <property type="entry name" value="BCTRLSENSOR"/>
</dbReference>
<reference evidence="10" key="1">
    <citation type="submission" date="2020-09" db="EMBL/GenBank/DDBJ databases">
        <title>Sphingomonas sp., a new species isolated from pork steak.</title>
        <authorList>
            <person name="Heidler von Heilborn D."/>
        </authorList>
    </citation>
    <scope>NUCLEOTIDE SEQUENCE [LARGE SCALE GENOMIC DNA]</scope>
</reference>
<feature type="transmembrane region" description="Helical" evidence="7">
    <location>
        <begin position="111"/>
        <end position="128"/>
    </location>
</feature>
<dbReference type="SUPFAM" id="SSF47384">
    <property type="entry name" value="Homodimeric domain of signal transducing histidine kinase"/>
    <property type="match status" value="1"/>
</dbReference>
<dbReference type="PROSITE" id="PS50109">
    <property type="entry name" value="HIS_KIN"/>
    <property type="match status" value="1"/>
</dbReference>
<accession>A0A974NTS7</accession>
<evidence type="ECO:0000256" key="5">
    <source>
        <dbReference type="ARBA" id="ARBA00022777"/>
    </source>
</evidence>
<dbReference type="PANTHER" id="PTHR44936:SF10">
    <property type="entry name" value="SENSOR PROTEIN RSTB"/>
    <property type="match status" value="1"/>
</dbReference>
<dbReference type="InterPro" id="IPR003594">
    <property type="entry name" value="HATPase_dom"/>
</dbReference>
<feature type="transmembrane region" description="Helical" evidence="7">
    <location>
        <begin position="87"/>
        <end position="105"/>
    </location>
</feature>
<feature type="domain" description="Histidine kinase" evidence="8">
    <location>
        <begin position="222"/>
        <end position="428"/>
    </location>
</feature>
<dbReference type="GO" id="GO:0005524">
    <property type="term" value="F:ATP binding"/>
    <property type="evidence" value="ECO:0007669"/>
    <property type="project" value="UniProtKB-KW"/>
</dbReference>
<keyword evidence="4" id="KW-0547">Nucleotide-binding</keyword>
<feature type="transmembrane region" description="Helical" evidence="7">
    <location>
        <begin position="55"/>
        <end position="75"/>
    </location>
</feature>
<organism evidence="9 10">
    <name type="scientific">Sphingomonas aliaeris</name>
    <dbReference type="NCBI Taxonomy" id="2759526"/>
    <lineage>
        <taxon>Bacteria</taxon>
        <taxon>Pseudomonadati</taxon>
        <taxon>Pseudomonadota</taxon>
        <taxon>Alphaproteobacteria</taxon>
        <taxon>Sphingomonadales</taxon>
        <taxon>Sphingomonadaceae</taxon>
        <taxon>Sphingomonas</taxon>
    </lineage>
</organism>
<feature type="transmembrane region" description="Helical" evidence="7">
    <location>
        <begin position="169"/>
        <end position="187"/>
    </location>
</feature>
<dbReference type="InterPro" id="IPR036890">
    <property type="entry name" value="HATPase_C_sf"/>
</dbReference>
<dbReference type="GO" id="GO:0005886">
    <property type="term" value="C:plasma membrane"/>
    <property type="evidence" value="ECO:0007669"/>
    <property type="project" value="TreeGrafter"/>
</dbReference>
<dbReference type="RefSeq" id="WP_225883167.1">
    <property type="nucleotide sequence ID" value="NZ_CP061035.1"/>
</dbReference>
<dbReference type="AlphaFoldDB" id="A0A974NTS7"/>
<dbReference type="SMART" id="SM00387">
    <property type="entry name" value="HATPase_c"/>
    <property type="match status" value="1"/>
</dbReference>
<keyword evidence="7" id="KW-1133">Transmembrane helix</keyword>
<dbReference type="Gene3D" id="1.10.287.130">
    <property type="match status" value="1"/>
</dbReference>
<keyword evidence="3" id="KW-0808">Transferase</keyword>
<dbReference type="EC" id="2.7.13.3" evidence="2"/>
<dbReference type="KEGG" id="sari:H5J25_15290"/>
<feature type="transmembrane region" description="Helical" evidence="7">
    <location>
        <begin position="133"/>
        <end position="149"/>
    </location>
</feature>
<comment type="catalytic activity">
    <reaction evidence="1">
        <text>ATP + protein L-histidine = ADP + protein N-phospho-L-histidine.</text>
        <dbReference type="EC" id="2.7.13.3"/>
    </reaction>
</comment>
<evidence type="ECO:0000256" key="2">
    <source>
        <dbReference type="ARBA" id="ARBA00012438"/>
    </source>
</evidence>
<dbReference type="InterPro" id="IPR050980">
    <property type="entry name" value="2C_sensor_his_kinase"/>
</dbReference>
<evidence type="ECO:0000313" key="9">
    <source>
        <dbReference type="EMBL" id="QQV76761.1"/>
    </source>
</evidence>
<keyword evidence="6" id="KW-0067">ATP-binding</keyword>
<feature type="transmembrane region" description="Helical" evidence="7">
    <location>
        <begin position="30"/>
        <end position="49"/>
    </location>
</feature>
<name>A0A974NTS7_9SPHN</name>
<keyword evidence="7" id="KW-0472">Membrane</keyword>
<evidence type="ECO:0000256" key="1">
    <source>
        <dbReference type="ARBA" id="ARBA00000085"/>
    </source>
</evidence>
<proteinExistence type="predicted"/>
<dbReference type="InterPro" id="IPR005467">
    <property type="entry name" value="His_kinase_dom"/>
</dbReference>
<dbReference type="Gene3D" id="3.30.565.10">
    <property type="entry name" value="Histidine kinase-like ATPase, C-terminal domain"/>
    <property type="match status" value="1"/>
</dbReference>
<evidence type="ECO:0000256" key="4">
    <source>
        <dbReference type="ARBA" id="ARBA00022741"/>
    </source>
</evidence>
<dbReference type="Proteomes" id="UP000595894">
    <property type="component" value="Chromosome"/>
</dbReference>
<dbReference type="InterPro" id="IPR004358">
    <property type="entry name" value="Sig_transdc_His_kin-like_C"/>
</dbReference>